<name>A0A6J7NBP4_9ZZZZ</name>
<gene>
    <name evidence="2" type="ORF">UFOPK3967_00994</name>
</gene>
<evidence type="ECO:0000313" key="2">
    <source>
        <dbReference type="EMBL" id="CAB4990850.1"/>
    </source>
</evidence>
<proteinExistence type="predicted"/>
<accession>A0A6J7NBP4</accession>
<sequence length="107" mass="11434">MLCPGLVAGNLSATSARNRPDRFGGPVANPREGMAPNSAAMPNERVGPIVARAIAENRFYIFTHRDPQQLVAERHAQVTADLAFLDAQSVGETGGAHRAFRSGRPPE</sequence>
<dbReference type="AlphaFoldDB" id="A0A6J7NBP4"/>
<protein>
    <submittedName>
        <fullName evidence="2">Unannotated protein</fullName>
    </submittedName>
</protein>
<organism evidence="2">
    <name type="scientific">freshwater metagenome</name>
    <dbReference type="NCBI Taxonomy" id="449393"/>
    <lineage>
        <taxon>unclassified sequences</taxon>
        <taxon>metagenomes</taxon>
        <taxon>ecological metagenomes</taxon>
    </lineage>
</organism>
<reference evidence="2" key="1">
    <citation type="submission" date="2020-05" db="EMBL/GenBank/DDBJ databases">
        <authorList>
            <person name="Chiriac C."/>
            <person name="Salcher M."/>
            <person name="Ghai R."/>
            <person name="Kavagutti S V."/>
        </authorList>
    </citation>
    <scope>NUCLEOTIDE SEQUENCE</scope>
</reference>
<evidence type="ECO:0000256" key="1">
    <source>
        <dbReference type="SAM" id="MobiDB-lite"/>
    </source>
</evidence>
<dbReference type="EMBL" id="CAFBOS010000046">
    <property type="protein sequence ID" value="CAB4990850.1"/>
    <property type="molecule type" value="Genomic_DNA"/>
</dbReference>
<feature type="region of interest" description="Disordered" evidence="1">
    <location>
        <begin position="1"/>
        <end position="42"/>
    </location>
</feature>